<feature type="signal peptide" evidence="2">
    <location>
        <begin position="1"/>
        <end position="27"/>
    </location>
</feature>
<evidence type="ECO:0008006" key="5">
    <source>
        <dbReference type="Google" id="ProtNLM"/>
    </source>
</evidence>
<evidence type="ECO:0000256" key="2">
    <source>
        <dbReference type="SAM" id="SignalP"/>
    </source>
</evidence>
<keyword evidence="1" id="KW-0472">Membrane</keyword>
<comment type="caution">
    <text evidence="3">The sequence shown here is derived from an EMBL/GenBank/DDBJ whole genome shotgun (WGS) entry which is preliminary data.</text>
</comment>
<feature type="transmembrane region" description="Helical" evidence="1">
    <location>
        <begin position="310"/>
        <end position="330"/>
    </location>
</feature>
<name>A0A933GMH8_UNCTE</name>
<evidence type="ECO:0000313" key="4">
    <source>
        <dbReference type="Proteomes" id="UP000772181"/>
    </source>
</evidence>
<dbReference type="Proteomes" id="UP000772181">
    <property type="component" value="Unassembled WGS sequence"/>
</dbReference>
<keyword evidence="1" id="KW-1133">Transmembrane helix</keyword>
<protein>
    <recommendedName>
        <fullName evidence="5">DUF4350 domain-containing protein</fullName>
    </recommendedName>
</protein>
<evidence type="ECO:0000256" key="1">
    <source>
        <dbReference type="SAM" id="Phobius"/>
    </source>
</evidence>
<dbReference type="EMBL" id="JACQWF010000171">
    <property type="protein sequence ID" value="MBI4595489.1"/>
    <property type="molecule type" value="Genomic_DNA"/>
</dbReference>
<sequence length="604" mass="68448">MNISGSIIRSFLLSHLLLLCLAGVSMAAGVEISYPPHQVLKPGHWSYLPVELTSKESPFQGLLSITAGNNTFQQEVILFPPAKKVYHLPLFSATPLRCLPLSLIAEGKTTDQKEVCFENVSPSHLLILLVKEGPKNTAFSSKSYSAAGPLFFNQLGPAELPRDWVSLDSYDVLLIPQLLLSRLDQQQVEALKLWTSEGKILVLLQAKESASLPEDFAKILSKTSFVHTRIDSKGPPQTKMIIQKAPLGYGEILILPWQAEQEKEIGLTMGLFQSGLFAGKSPLRPFFTSAEKQNIIKEIQKETVFYLFPYRLPMVTLGYLAVLIFFWFFLVPRLKLQPLKLLLILLCFSWPFTVMILAQQYIFTGQKSPVLTTTARFYRIFPIMGYAFTEKLVSFTSVGRGKNPDLYFKYAGKLQTGILPLRTQPGTNFIWKETKPGLTIPGQEWHFGRKGAFLWEGFIPFTEHLGVKWKKDNVNIVDSVQNLFSNPVYDLCFFSPKEKKIWYFGKLEHGQVVSFNRGKEIKDIAEVDSIRKLTWTKTMSNHLLQQEQTKTGALFMGWVEYGKIPRLSAIEGIEGASEIGNHQVLFIQYLSDTQKPHERQKQDE</sequence>
<accession>A0A933GMH8</accession>
<reference evidence="3" key="1">
    <citation type="submission" date="2020-07" db="EMBL/GenBank/DDBJ databases">
        <title>Huge and variable diversity of episymbiotic CPR bacteria and DPANN archaea in groundwater ecosystems.</title>
        <authorList>
            <person name="He C.Y."/>
            <person name="Keren R."/>
            <person name="Whittaker M."/>
            <person name="Farag I.F."/>
            <person name="Doudna J."/>
            <person name="Cate J.H.D."/>
            <person name="Banfield J.F."/>
        </authorList>
    </citation>
    <scope>NUCLEOTIDE SEQUENCE</scope>
    <source>
        <strain evidence="3">NC_groundwater_1482_Ag_S-0.65um_47_24</strain>
    </source>
</reference>
<proteinExistence type="predicted"/>
<keyword evidence="2" id="KW-0732">Signal</keyword>
<feature type="chain" id="PRO_5037726066" description="DUF4350 domain-containing protein" evidence="2">
    <location>
        <begin position="28"/>
        <end position="604"/>
    </location>
</feature>
<evidence type="ECO:0000313" key="3">
    <source>
        <dbReference type="EMBL" id="MBI4595489.1"/>
    </source>
</evidence>
<feature type="transmembrane region" description="Helical" evidence="1">
    <location>
        <begin position="342"/>
        <end position="363"/>
    </location>
</feature>
<keyword evidence="1" id="KW-0812">Transmembrane</keyword>
<organism evidence="3 4">
    <name type="scientific">Tectimicrobiota bacterium</name>
    <dbReference type="NCBI Taxonomy" id="2528274"/>
    <lineage>
        <taxon>Bacteria</taxon>
        <taxon>Pseudomonadati</taxon>
        <taxon>Nitrospinota/Tectimicrobiota group</taxon>
        <taxon>Candidatus Tectimicrobiota</taxon>
    </lineage>
</organism>
<dbReference type="AlphaFoldDB" id="A0A933GMH8"/>
<gene>
    <name evidence="3" type="ORF">HY730_03820</name>
</gene>